<evidence type="ECO:0000313" key="4">
    <source>
        <dbReference type="EMBL" id="PEG52542.1"/>
    </source>
</evidence>
<keyword evidence="5" id="KW-1185">Reference proteome</keyword>
<dbReference type="EMBL" id="PDCR01000030">
    <property type="protein sequence ID" value="PEG52542.1"/>
    <property type="molecule type" value="Genomic_DNA"/>
</dbReference>
<dbReference type="PROSITE" id="PS00380">
    <property type="entry name" value="RHODANESE_1"/>
    <property type="match status" value="1"/>
</dbReference>
<evidence type="ECO:0000259" key="3">
    <source>
        <dbReference type="PROSITE" id="PS50206"/>
    </source>
</evidence>
<protein>
    <submittedName>
        <fullName evidence="4">Sulfurtransferase</fullName>
    </submittedName>
</protein>
<feature type="domain" description="Rhodanese" evidence="3">
    <location>
        <begin position="66"/>
        <end position="185"/>
    </location>
</feature>
<accession>A0A2A7NPR8</accession>
<organism evidence="4 5">
    <name type="scientific">Mycolicibacterium diernhoferi</name>
    <dbReference type="NCBI Taxonomy" id="1801"/>
    <lineage>
        <taxon>Bacteria</taxon>
        <taxon>Bacillati</taxon>
        <taxon>Actinomycetota</taxon>
        <taxon>Actinomycetes</taxon>
        <taxon>Mycobacteriales</taxon>
        <taxon>Mycobacteriaceae</taxon>
        <taxon>Mycolicibacterium</taxon>
    </lineage>
</organism>
<dbReference type="InterPro" id="IPR045078">
    <property type="entry name" value="TST/MPST-like"/>
</dbReference>
<feature type="domain" description="Rhodanese" evidence="3">
    <location>
        <begin position="213"/>
        <end position="321"/>
    </location>
</feature>
<evidence type="ECO:0000256" key="1">
    <source>
        <dbReference type="ARBA" id="ARBA00022679"/>
    </source>
</evidence>
<dbReference type="PANTHER" id="PTHR11364:SF27">
    <property type="entry name" value="SULFURTRANSFERASE"/>
    <property type="match status" value="1"/>
</dbReference>
<keyword evidence="2" id="KW-0677">Repeat</keyword>
<name>A0A2A7NPR8_9MYCO</name>
<dbReference type="PANTHER" id="PTHR11364">
    <property type="entry name" value="THIOSULFATE SULFERTANSFERASE"/>
    <property type="match status" value="1"/>
</dbReference>
<dbReference type="OrthoDB" id="9770030at2"/>
<dbReference type="GO" id="GO:0004792">
    <property type="term" value="F:thiosulfate-cyanide sulfurtransferase activity"/>
    <property type="evidence" value="ECO:0007669"/>
    <property type="project" value="InterPro"/>
</dbReference>
<dbReference type="AlphaFoldDB" id="A0A2A7NPR8"/>
<dbReference type="Pfam" id="PF00581">
    <property type="entry name" value="Rhodanese"/>
    <property type="match status" value="2"/>
</dbReference>
<sequence>MFRGAGGRPGRLRVTPILWCGARSDKYVTTVFVPDPGTARGEHTVSDAAREAHLISPVDLGTALASGQDVVLLDVRHTQASDSADPDAFRAGHIPGAQFVDIDDDLAGTSTGANGARPLPEPDVLEQKVRRWGIDARTPVVVYGATRSPAPARAWWLLRWAGVESVRLLDGGLDGWACHGGLLTSAETTRAESRFEIRPGRLPIVEAIAVPDFAARGQLLDARPAARFSDPTNPAAGHIPDARNVPLPELFDARGYLKSEPDLLAVFGARGIGPHSRPATYCGSGVAAALEVLALALLDIPAHLYVGSLSEWAADPARKLVR</sequence>
<dbReference type="InterPro" id="IPR036873">
    <property type="entry name" value="Rhodanese-like_dom_sf"/>
</dbReference>
<proteinExistence type="predicted"/>
<gene>
    <name evidence="4" type="ORF">CRI78_21145</name>
</gene>
<dbReference type="SUPFAM" id="SSF52821">
    <property type="entry name" value="Rhodanese/Cell cycle control phosphatase"/>
    <property type="match status" value="2"/>
</dbReference>
<evidence type="ECO:0000256" key="2">
    <source>
        <dbReference type="ARBA" id="ARBA00022737"/>
    </source>
</evidence>
<dbReference type="CDD" id="cd01448">
    <property type="entry name" value="TST_Repeat_1"/>
    <property type="match status" value="1"/>
</dbReference>
<dbReference type="Gene3D" id="3.40.250.10">
    <property type="entry name" value="Rhodanese-like domain"/>
    <property type="match status" value="2"/>
</dbReference>
<dbReference type="PROSITE" id="PS50206">
    <property type="entry name" value="RHODANESE_3"/>
    <property type="match status" value="2"/>
</dbReference>
<comment type="caution">
    <text evidence="4">The sequence shown here is derived from an EMBL/GenBank/DDBJ whole genome shotgun (WGS) entry which is preliminary data.</text>
</comment>
<keyword evidence="1 4" id="KW-0808">Transferase</keyword>
<dbReference type="SMART" id="SM00450">
    <property type="entry name" value="RHOD"/>
    <property type="match status" value="2"/>
</dbReference>
<dbReference type="InterPro" id="IPR001307">
    <property type="entry name" value="Thiosulphate_STrfase_CS"/>
</dbReference>
<dbReference type="InterPro" id="IPR001763">
    <property type="entry name" value="Rhodanese-like_dom"/>
</dbReference>
<evidence type="ECO:0000313" key="5">
    <source>
        <dbReference type="Proteomes" id="UP000220340"/>
    </source>
</evidence>
<dbReference type="Proteomes" id="UP000220340">
    <property type="component" value="Unassembled WGS sequence"/>
</dbReference>
<reference evidence="4 5" key="1">
    <citation type="submission" date="2017-10" db="EMBL/GenBank/DDBJ databases">
        <title>The new phylogeny of genus Mycobacterium.</title>
        <authorList>
            <person name="Tortoli E."/>
            <person name="Trovato A."/>
            <person name="Cirillo D.M."/>
        </authorList>
    </citation>
    <scope>NUCLEOTIDE SEQUENCE [LARGE SCALE GENOMIC DNA]</scope>
    <source>
        <strain evidence="4 5">IP141170001</strain>
    </source>
</reference>